<dbReference type="EMBL" id="CARXXK010000002">
    <property type="protein sequence ID" value="CAI6354287.1"/>
    <property type="molecule type" value="Genomic_DNA"/>
</dbReference>
<evidence type="ECO:0000313" key="3">
    <source>
        <dbReference type="Proteomes" id="UP001160148"/>
    </source>
</evidence>
<accession>A0AAV0WF31</accession>
<feature type="region of interest" description="Disordered" evidence="1">
    <location>
        <begin position="1"/>
        <end position="71"/>
    </location>
</feature>
<comment type="caution">
    <text evidence="2">The sequence shown here is derived from an EMBL/GenBank/DDBJ whole genome shotgun (WGS) entry which is preliminary data.</text>
</comment>
<feature type="compositionally biased region" description="Polar residues" evidence="1">
    <location>
        <begin position="38"/>
        <end position="61"/>
    </location>
</feature>
<proteinExistence type="predicted"/>
<sequence length="71" mass="8117">MSGYTAKRQLAQRKCGGPGQGRELQSHKHRRVRHKQAEQNQSPNKYQYATNIQIPSQTLGSKSRGLNEKRI</sequence>
<evidence type="ECO:0000256" key="1">
    <source>
        <dbReference type="SAM" id="MobiDB-lite"/>
    </source>
</evidence>
<protein>
    <submittedName>
        <fullName evidence="2">Uncharacterized protein</fullName>
    </submittedName>
</protein>
<evidence type="ECO:0000313" key="2">
    <source>
        <dbReference type="EMBL" id="CAI6354287.1"/>
    </source>
</evidence>
<organism evidence="2 3">
    <name type="scientific">Macrosiphum euphorbiae</name>
    <name type="common">potato aphid</name>
    <dbReference type="NCBI Taxonomy" id="13131"/>
    <lineage>
        <taxon>Eukaryota</taxon>
        <taxon>Metazoa</taxon>
        <taxon>Ecdysozoa</taxon>
        <taxon>Arthropoda</taxon>
        <taxon>Hexapoda</taxon>
        <taxon>Insecta</taxon>
        <taxon>Pterygota</taxon>
        <taxon>Neoptera</taxon>
        <taxon>Paraneoptera</taxon>
        <taxon>Hemiptera</taxon>
        <taxon>Sternorrhyncha</taxon>
        <taxon>Aphidomorpha</taxon>
        <taxon>Aphidoidea</taxon>
        <taxon>Aphididae</taxon>
        <taxon>Macrosiphini</taxon>
        <taxon>Macrosiphum</taxon>
    </lineage>
</organism>
<dbReference type="AlphaFoldDB" id="A0AAV0WF31"/>
<reference evidence="2 3" key="1">
    <citation type="submission" date="2023-01" db="EMBL/GenBank/DDBJ databases">
        <authorList>
            <person name="Whitehead M."/>
        </authorList>
    </citation>
    <scope>NUCLEOTIDE SEQUENCE [LARGE SCALE GENOMIC DNA]</scope>
</reference>
<gene>
    <name evidence="2" type="ORF">MEUPH1_LOCUS10309</name>
</gene>
<dbReference type="Proteomes" id="UP001160148">
    <property type="component" value="Unassembled WGS sequence"/>
</dbReference>
<name>A0AAV0WF31_9HEMI</name>
<keyword evidence="3" id="KW-1185">Reference proteome</keyword>